<proteinExistence type="predicted"/>
<evidence type="ECO:0000313" key="3">
    <source>
        <dbReference type="EMBL" id="CAG5081525.1"/>
    </source>
</evidence>
<gene>
    <name evidence="3" type="ORF">CRYO30217_01656</name>
</gene>
<evidence type="ECO:0000259" key="2">
    <source>
        <dbReference type="Pfam" id="PF00144"/>
    </source>
</evidence>
<keyword evidence="1" id="KW-1133">Transmembrane helix</keyword>
<dbReference type="Pfam" id="PF00144">
    <property type="entry name" value="Beta-lactamase"/>
    <property type="match status" value="1"/>
</dbReference>
<reference evidence="3" key="1">
    <citation type="submission" date="2021-04" db="EMBL/GenBank/DDBJ databases">
        <authorList>
            <person name="Rodrigo-Torres L."/>
            <person name="Arahal R. D."/>
            <person name="Lucena T."/>
        </authorList>
    </citation>
    <scope>NUCLEOTIDE SEQUENCE</scope>
    <source>
        <strain evidence="3">AS29M-1</strain>
    </source>
</reference>
<dbReference type="EMBL" id="OU015584">
    <property type="protein sequence ID" value="CAG5081525.1"/>
    <property type="molecule type" value="Genomic_DNA"/>
</dbReference>
<dbReference type="PANTHER" id="PTHR43283">
    <property type="entry name" value="BETA-LACTAMASE-RELATED"/>
    <property type="match status" value="1"/>
</dbReference>
<dbReference type="KEGG" id="ptan:CRYO30217_01656"/>
<dbReference type="AlphaFoldDB" id="A0A916NBR3"/>
<evidence type="ECO:0000313" key="4">
    <source>
        <dbReference type="Proteomes" id="UP000683507"/>
    </source>
</evidence>
<accession>A0A916NBR3</accession>
<feature type="transmembrane region" description="Helical" evidence="1">
    <location>
        <begin position="14"/>
        <end position="35"/>
    </location>
</feature>
<dbReference type="InterPro" id="IPR001466">
    <property type="entry name" value="Beta-lactam-related"/>
</dbReference>
<name>A0A916NBR3_9FLAO</name>
<dbReference type="Gene3D" id="3.40.710.10">
    <property type="entry name" value="DD-peptidase/beta-lactamase superfamily"/>
    <property type="match status" value="1"/>
</dbReference>
<protein>
    <recommendedName>
        <fullName evidence="2">Beta-lactamase-related domain-containing protein</fullName>
    </recommendedName>
</protein>
<sequence length="458" mass="52114">MAKNKKKVNPKRKLIIRISLAIVLIGLIYGGYYFIARLPIITAYAAKDMCSCVFIGDRDPQDVIDNEFQFSLVKYAHAEVDREKRTVTATVWGMGSKTAYYHPQKGCAILNEMEAEKFLSEGVDVNNIVFDTTYFKPLLADHDNPSVNYEQLALAIEHAFKDDNPEEPYGTRAIVVLKDGKLIGEQYAEGFDHTSMQLGWSMTKSVFSALIGIAIKQDYITSVEENNLFKEWKGDDRKNITLQQLLQMNAGLEWTEDYGDISEATRMLYESDDMVKFTLACDQEAQPGEHWEYSSGSSNLLSGLLRQRMEYETYFHFPRTQLFEKIGATSFRIETDAAGNYVASSYAWATARDWAKFGQLYLDNGKTAHGEQLFPEEWVSFTKEAANDSKGQYGAQFWLPTKEEYPNAPDGMFFADGFQGQRIFIIPSHNVVIVRLGLSRFEQPNYDEMITEILATLD</sequence>
<keyword evidence="1" id="KW-0472">Membrane</keyword>
<dbReference type="Proteomes" id="UP000683507">
    <property type="component" value="Chromosome"/>
</dbReference>
<dbReference type="RefSeq" id="WP_258541850.1">
    <property type="nucleotide sequence ID" value="NZ_OU015584.1"/>
</dbReference>
<dbReference type="InterPro" id="IPR050789">
    <property type="entry name" value="Diverse_Enzym_Activities"/>
</dbReference>
<keyword evidence="4" id="KW-1185">Reference proteome</keyword>
<organism evidence="3 4">
    <name type="scientific">Parvicella tangerina</name>
    <dbReference type="NCBI Taxonomy" id="2829795"/>
    <lineage>
        <taxon>Bacteria</taxon>
        <taxon>Pseudomonadati</taxon>
        <taxon>Bacteroidota</taxon>
        <taxon>Flavobacteriia</taxon>
        <taxon>Flavobacteriales</taxon>
        <taxon>Parvicellaceae</taxon>
        <taxon>Parvicella</taxon>
    </lineage>
</organism>
<evidence type="ECO:0000256" key="1">
    <source>
        <dbReference type="SAM" id="Phobius"/>
    </source>
</evidence>
<dbReference type="SUPFAM" id="SSF56601">
    <property type="entry name" value="beta-lactamase/transpeptidase-like"/>
    <property type="match status" value="1"/>
</dbReference>
<feature type="domain" description="Beta-lactamase-related" evidence="2">
    <location>
        <begin position="173"/>
        <end position="436"/>
    </location>
</feature>
<dbReference type="PANTHER" id="PTHR43283:SF7">
    <property type="entry name" value="BETA-LACTAMASE-RELATED DOMAIN-CONTAINING PROTEIN"/>
    <property type="match status" value="1"/>
</dbReference>
<keyword evidence="1" id="KW-0812">Transmembrane</keyword>
<dbReference type="InterPro" id="IPR012338">
    <property type="entry name" value="Beta-lactam/transpept-like"/>
</dbReference>